<keyword evidence="15" id="KW-1185">Reference proteome</keyword>
<feature type="disulfide bond" evidence="11">
    <location>
        <begin position="486"/>
        <end position="550"/>
    </location>
</feature>
<feature type="disulfide bond" evidence="11">
    <location>
        <begin position="601"/>
        <end position="662"/>
    </location>
</feature>
<feature type="disulfide bond" evidence="11">
    <location>
        <begin position="394"/>
        <end position="455"/>
    </location>
</feature>
<keyword evidence="12" id="KW-1133">Transmembrane helix</keyword>
<protein>
    <recommendedName>
        <fullName evidence="10">Soluble scavenger receptor cysteine-rich domain-containing protein SSC5D</fullName>
    </recommendedName>
</protein>
<dbReference type="Ensembl" id="ENSVKKT00000003289.1">
    <property type="protein sequence ID" value="ENSVKKP00000003198.1"/>
    <property type="gene ID" value="ENSVKKG00000002475.1"/>
</dbReference>
<dbReference type="SUPFAM" id="SSF56487">
    <property type="entry name" value="SRCR-like"/>
    <property type="match status" value="10"/>
</dbReference>
<keyword evidence="5 11" id="KW-1015">Disulfide bond</keyword>
<dbReference type="InterPro" id="IPR036772">
    <property type="entry name" value="SRCR-like_dom_sf"/>
</dbReference>
<evidence type="ECO:0000256" key="2">
    <source>
        <dbReference type="ARBA" id="ARBA00022525"/>
    </source>
</evidence>
<keyword evidence="12" id="KW-0472">Membrane</keyword>
<feature type="domain" description="SRCR" evidence="13">
    <location>
        <begin position="563"/>
        <end position="663"/>
    </location>
</feature>
<feature type="disulfide bond" evidence="11">
    <location>
        <begin position="1056"/>
        <end position="1066"/>
    </location>
</feature>
<feature type="disulfide bond" evidence="11">
    <location>
        <begin position="588"/>
        <end position="652"/>
    </location>
</feature>
<dbReference type="GO" id="GO:0005886">
    <property type="term" value="C:plasma membrane"/>
    <property type="evidence" value="ECO:0007669"/>
    <property type="project" value="TreeGrafter"/>
</dbReference>
<dbReference type="Gene3D" id="3.10.250.10">
    <property type="entry name" value="SRCR-like domain"/>
    <property type="match status" value="10"/>
</dbReference>
<name>A0A8D2IQK3_VARKO</name>
<feature type="disulfide bond" evidence="11">
    <location>
        <begin position="951"/>
        <end position="961"/>
    </location>
</feature>
<keyword evidence="2" id="KW-0964">Secreted</keyword>
<comment type="caution">
    <text evidence="11">Lacks conserved residue(s) required for the propagation of feature annotation.</text>
</comment>
<dbReference type="PROSITE" id="PS50287">
    <property type="entry name" value="SRCR_2"/>
    <property type="match status" value="10"/>
</dbReference>
<feature type="disulfide bond" evidence="11">
    <location>
        <begin position="706"/>
        <end position="767"/>
    </location>
</feature>
<dbReference type="FunFam" id="3.10.250.10:FF:000007">
    <property type="entry name" value="Soluble scavenger receptor cysteine-rich domain-containing protein SSC5D"/>
    <property type="match status" value="5"/>
</dbReference>
<evidence type="ECO:0000256" key="6">
    <source>
        <dbReference type="ARBA" id="ARBA00023170"/>
    </source>
</evidence>
<evidence type="ECO:0000256" key="4">
    <source>
        <dbReference type="ARBA" id="ARBA00022737"/>
    </source>
</evidence>
<feature type="disulfide bond" evidence="11">
    <location>
        <begin position="632"/>
        <end position="642"/>
    </location>
</feature>
<keyword evidence="12" id="KW-0812">Transmembrane</keyword>
<comment type="function">
    <text evidence="8">Binds to extracellular matrix proteins. Binds to pathogen-associated molecular patterns (PAMPs) present on the cell walls of Gram-positive and Gram-negative bacteria and fungi, behaving as a pattern recognition receptor (PRR). Induces bacterial and fungal aggregation and subsequent inhibition of PAMP-induced cytokine release. Does not possess intrinsic bactericidal activity. May play a role in the innate defense and homeostasis of certain epithelial surfaces.</text>
</comment>
<gene>
    <name evidence="14" type="primary">LOC123033485</name>
</gene>
<feature type="domain" description="SRCR" evidence="13">
    <location>
        <begin position="149"/>
        <end position="249"/>
    </location>
</feature>
<feature type="disulfide bond" evidence="11">
    <location>
        <begin position="72"/>
        <end position="136"/>
    </location>
</feature>
<organism evidence="14 15">
    <name type="scientific">Varanus komodoensis</name>
    <name type="common">Komodo dragon</name>
    <dbReference type="NCBI Taxonomy" id="61221"/>
    <lineage>
        <taxon>Eukaryota</taxon>
        <taxon>Metazoa</taxon>
        <taxon>Chordata</taxon>
        <taxon>Craniata</taxon>
        <taxon>Vertebrata</taxon>
        <taxon>Euteleostomi</taxon>
        <taxon>Lepidosauria</taxon>
        <taxon>Squamata</taxon>
        <taxon>Bifurcata</taxon>
        <taxon>Unidentata</taxon>
        <taxon>Episquamata</taxon>
        <taxon>Toxicofera</taxon>
        <taxon>Anguimorpha</taxon>
        <taxon>Paleoanguimorpha</taxon>
        <taxon>Varanoidea</taxon>
        <taxon>Varanidae</taxon>
        <taxon>Varanus</taxon>
    </lineage>
</organism>
<dbReference type="Pfam" id="PF00530">
    <property type="entry name" value="SRCR"/>
    <property type="match status" value="10"/>
</dbReference>
<feature type="domain" description="SRCR" evidence="13">
    <location>
        <begin position="668"/>
        <end position="768"/>
    </location>
</feature>
<feature type="domain" description="SRCR" evidence="13">
    <location>
        <begin position="254"/>
        <end position="354"/>
    </location>
</feature>
<dbReference type="RefSeq" id="XP_044306026.1">
    <property type="nucleotide sequence ID" value="XM_044450091.1"/>
</dbReference>
<feature type="disulfide bond" evidence="11">
    <location>
        <begin position="737"/>
        <end position="747"/>
    </location>
</feature>
<evidence type="ECO:0000256" key="12">
    <source>
        <dbReference type="SAM" id="Phobius"/>
    </source>
</evidence>
<dbReference type="InterPro" id="IPR001190">
    <property type="entry name" value="SRCR"/>
</dbReference>
<keyword evidence="7" id="KW-0325">Glycoprotein</keyword>
<proteinExistence type="predicted"/>
<keyword evidence="6" id="KW-0675">Receptor</keyword>
<feature type="disulfide bond" evidence="11">
    <location>
        <begin position="187"/>
        <end position="248"/>
    </location>
</feature>
<dbReference type="PRINTS" id="PR00258">
    <property type="entry name" value="SPERACTRCPTR"/>
</dbReference>
<dbReference type="SMART" id="SM00202">
    <property type="entry name" value="SR"/>
    <property type="match status" value="10"/>
</dbReference>
<evidence type="ECO:0000256" key="1">
    <source>
        <dbReference type="ARBA" id="ARBA00004613"/>
    </source>
</evidence>
<feature type="disulfide bond" evidence="11">
    <location>
        <begin position="292"/>
        <end position="353"/>
    </location>
</feature>
<evidence type="ECO:0000256" key="3">
    <source>
        <dbReference type="ARBA" id="ARBA00022729"/>
    </source>
</evidence>
<feature type="disulfide bond" evidence="11">
    <location>
        <begin position="85"/>
        <end position="146"/>
    </location>
</feature>
<feature type="domain" description="SRCR" evidence="13">
    <location>
        <begin position="987"/>
        <end position="1087"/>
    </location>
</feature>
<evidence type="ECO:0000256" key="5">
    <source>
        <dbReference type="ARBA" id="ARBA00023157"/>
    </source>
</evidence>
<dbReference type="OMA" id="VCANNQW"/>
<reference evidence="14" key="1">
    <citation type="submission" date="2025-08" db="UniProtKB">
        <authorList>
            <consortium name="Ensembl"/>
        </authorList>
    </citation>
    <scope>IDENTIFICATION</scope>
</reference>
<feature type="disulfide bond" evidence="11">
    <location>
        <begin position="116"/>
        <end position="126"/>
    </location>
</feature>
<evidence type="ECO:0000256" key="7">
    <source>
        <dbReference type="ARBA" id="ARBA00023180"/>
    </source>
</evidence>
<keyword evidence="4" id="KW-0677">Repeat</keyword>
<dbReference type="AlphaFoldDB" id="A0A8D2IQK3"/>
<evidence type="ECO:0000256" key="8">
    <source>
        <dbReference type="ARBA" id="ARBA00058074"/>
    </source>
</evidence>
<feature type="domain" description="SRCR" evidence="13">
    <location>
        <begin position="47"/>
        <end position="147"/>
    </location>
</feature>
<dbReference type="PANTHER" id="PTHR48071">
    <property type="entry name" value="SRCR DOMAIN-CONTAINING PROTEIN"/>
    <property type="match status" value="1"/>
</dbReference>
<comment type="subcellular location">
    <subcellularLocation>
        <location evidence="1">Secreted</location>
    </subcellularLocation>
</comment>
<feature type="disulfide bond" evidence="11">
    <location>
        <begin position="218"/>
        <end position="228"/>
    </location>
</feature>
<feature type="disulfide bond" evidence="11">
    <location>
        <begin position="425"/>
        <end position="435"/>
    </location>
</feature>
<feature type="disulfide bond" evidence="11">
    <location>
        <begin position="323"/>
        <end position="333"/>
    </location>
</feature>
<feature type="domain" description="SRCR" evidence="13">
    <location>
        <begin position="461"/>
        <end position="561"/>
    </location>
</feature>
<feature type="domain" description="SRCR" evidence="13">
    <location>
        <begin position="771"/>
        <end position="872"/>
    </location>
</feature>
<feature type="disulfide bond" evidence="11">
    <location>
        <begin position="381"/>
        <end position="445"/>
    </location>
</feature>
<feature type="disulfide bond" evidence="11">
    <location>
        <begin position="842"/>
        <end position="852"/>
    </location>
</feature>
<feature type="disulfide bond" evidence="11">
    <location>
        <begin position="920"/>
        <end position="981"/>
    </location>
</feature>
<dbReference type="GO" id="GO:0004252">
    <property type="term" value="F:serine-type endopeptidase activity"/>
    <property type="evidence" value="ECO:0007669"/>
    <property type="project" value="TreeGrafter"/>
</dbReference>
<comment type="subunit">
    <text evidence="9">Interacts with LGALS1 and laminin.</text>
</comment>
<keyword evidence="3" id="KW-0732">Signal</keyword>
<feature type="disulfide bond" evidence="11">
    <location>
        <begin position="907"/>
        <end position="971"/>
    </location>
</feature>
<feature type="disulfide bond" evidence="11">
    <location>
        <begin position="499"/>
        <end position="560"/>
    </location>
</feature>
<dbReference type="GO" id="GO:0031638">
    <property type="term" value="P:zymogen activation"/>
    <property type="evidence" value="ECO:0007669"/>
    <property type="project" value="TreeGrafter"/>
</dbReference>
<dbReference type="OrthoDB" id="536948at2759"/>
<feature type="disulfide bond" evidence="11">
    <location>
        <begin position="530"/>
        <end position="540"/>
    </location>
</feature>
<feature type="disulfide bond" evidence="11">
    <location>
        <begin position="693"/>
        <end position="757"/>
    </location>
</feature>
<dbReference type="KEGG" id="vko:123033485"/>
<evidence type="ECO:0000313" key="14">
    <source>
        <dbReference type="Ensembl" id="ENSVKKP00000003198.1"/>
    </source>
</evidence>
<reference evidence="14" key="2">
    <citation type="submission" date="2025-09" db="UniProtKB">
        <authorList>
            <consortium name="Ensembl"/>
        </authorList>
    </citation>
    <scope>IDENTIFICATION</scope>
</reference>
<feature type="disulfide bond" evidence="11">
    <location>
        <begin position="1025"/>
        <end position="1086"/>
    </location>
</feature>
<feature type="domain" description="SRCR" evidence="13">
    <location>
        <begin position="882"/>
        <end position="982"/>
    </location>
</feature>
<dbReference type="PROSITE" id="PS00420">
    <property type="entry name" value="SRCR_1"/>
    <property type="match status" value="4"/>
</dbReference>
<evidence type="ECO:0000256" key="11">
    <source>
        <dbReference type="PROSITE-ProRule" id="PRU00196"/>
    </source>
</evidence>
<feature type="disulfide bond" evidence="11">
    <location>
        <begin position="279"/>
        <end position="343"/>
    </location>
</feature>
<accession>A0A8D2IQK3</accession>
<feature type="transmembrane region" description="Helical" evidence="12">
    <location>
        <begin position="1097"/>
        <end position="1116"/>
    </location>
</feature>
<feature type="domain" description="SRCR" evidence="13">
    <location>
        <begin position="356"/>
        <end position="456"/>
    </location>
</feature>
<dbReference type="GO" id="GO:0005615">
    <property type="term" value="C:extracellular space"/>
    <property type="evidence" value="ECO:0007669"/>
    <property type="project" value="TreeGrafter"/>
</dbReference>
<dbReference type="FunFam" id="3.10.250.10:FF:000009">
    <property type="entry name" value="WC1"/>
    <property type="match status" value="1"/>
</dbReference>
<evidence type="ECO:0000256" key="9">
    <source>
        <dbReference type="ARBA" id="ARBA00064153"/>
    </source>
</evidence>
<feature type="disulfide bond" evidence="11">
    <location>
        <begin position="174"/>
        <end position="238"/>
    </location>
</feature>
<sequence>MASCNLPFGGKSLGRRLIEVATTLFFLACLWGVTWSTNPAETEQVEIRLVNGSSRCSGRVEVLHNGMWGTVCDDSWGMEEAKVVCRQLGCAAAISALREAHFGRGTGRIWMDELRCTGTESALTQCPARPWGDNDCHHGEDAGVICSEVRLAGGSAPCTGRVEILHNQRWGTICDNGWDLADAQVVCREVGCGDALAAANAAKFGRGSGPTWMDQVNCTGEEDSLRKCPPKTLMEHSCDHSKDAGVECSEPPEIRLTNGPNHCSGRVEILHDKLWGTICDDDWDLDDARVVCQYLGCGTALSAPRGSRFGAGTGPIWLDGINCTGSETAITKCQAKSWGEHDCTHSEDSGVICAELRLMNGQSRCSGRIEVYHNQQWGTICDDGWDLNEANVVCRELECGTALKATGGAQFGQGTGPMWLDKVNCTGKEAYLNECQKSPWGENRCDHRRDASVECSDPNEVRLVNGTSRCTGRVEVLHNQQWGTVCDDGWDMSNAQVVCRELGCGVALSAPRSAQFGRGNDPIWLDDVKCKGTEAALRDCRLKAWGEHNCNHGEDAGVMCSELRLVNGSSRCSGRVEIFHNQEWGTVCDDRWNMKHAEVICRELSCGVALKANTKAYFGQGTGPIWLDDVNCQGTENALSECSASNWGVNNCNHGEDAGVECADPVELRLVNGTHRCSGRVEVFHLQQYGTVCDDNWDINDAIVVCRYLNCGNALSAPRGARFGRGSDPIWLDDVECTGTELSLGVCKAKPWGSNDCNHGEDAGVVCSDDLRLVNGSNHCSGRVEIRTAHSDEWGTICDTNWDLKDAEIVCKQLGCGRATLAPRGAHFGQGSGSIWLDDMDCKGTEDSIQECRANNQRNSCNHGQDAGVVCSEASTLNVANVRLEGGPHSCAGRVEVFHQQQWGTVCDDGWGLPDASVVCKQLNCGFALEAPHGAHFGRGGGSIFLDDVNCTGTETSLKDCRGRTIGEHDCDHSEDAGVICSGHMDVRLANGPHSCAGRVELKNNNTWSSVGDSGWSLKEATVVCRQLGCGSALSAQKGNQYGLSSGPAFLEEMKCTGSEASLSECQASPAGPNKCICGTYAGAVCEGKPGSGKTTAVVLSLLAIALIIGGVFLYLRWKKMKISVNPFRCRREVFMENITVGSDMVNGIREMYSRGREQVAPTANPEDDTVCLVKDTSDASTDNTN</sequence>
<evidence type="ECO:0000256" key="10">
    <source>
        <dbReference type="ARBA" id="ARBA00069168"/>
    </source>
</evidence>
<evidence type="ECO:0000259" key="13">
    <source>
        <dbReference type="PROSITE" id="PS50287"/>
    </source>
</evidence>
<dbReference type="GeneID" id="123033485"/>
<dbReference type="FunFam" id="3.10.250.10:FF:000006">
    <property type="entry name" value="neurotrypsin isoform X2"/>
    <property type="match status" value="3"/>
</dbReference>
<evidence type="ECO:0000313" key="15">
    <source>
        <dbReference type="Proteomes" id="UP000694545"/>
    </source>
</evidence>
<dbReference type="FunFam" id="3.10.250.10:FF:000002">
    <property type="entry name" value="Scavenger receptor cysteine-rich type 1 protein M130"/>
    <property type="match status" value="1"/>
</dbReference>
<dbReference type="PANTHER" id="PTHR48071:SF15">
    <property type="entry name" value="SRCR DOMAIN-CONTAINING PROTEIN"/>
    <property type="match status" value="1"/>
</dbReference>
<dbReference type="Proteomes" id="UP000694545">
    <property type="component" value="Unplaced"/>
</dbReference>